<dbReference type="InterPro" id="IPR029045">
    <property type="entry name" value="ClpP/crotonase-like_dom_sf"/>
</dbReference>
<dbReference type="SUPFAM" id="SSF52096">
    <property type="entry name" value="ClpP/crotonase"/>
    <property type="match status" value="1"/>
</dbReference>
<feature type="active site" description="Charge relay system" evidence="8">
    <location>
        <position position="1022"/>
    </location>
</feature>
<proteinExistence type="inferred from homology"/>
<comment type="caution">
    <text evidence="12">The sequence shown here is derived from an EMBL/GenBank/DDBJ whole genome shotgun (WGS) entry which is preliminary data.</text>
</comment>
<accession>A0A2S7KX66</accession>
<dbReference type="SUPFAM" id="SSF50156">
    <property type="entry name" value="PDZ domain-like"/>
    <property type="match status" value="1"/>
</dbReference>
<dbReference type="Gene3D" id="2.120.10.60">
    <property type="entry name" value="Tricorn protease N-terminal domain"/>
    <property type="match status" value="1"/>
</dbReference>
<evidence type="ECO:0000256" key="1">
    <source>
        <dbReference type="ARBA" id="ARBA00004496"/>
    </source>
</evidence>
<evidence type="ECO:0000256" key="5">
    <source>
        <dbReference type="ARBA" id="ARBA00022801"/>
    </source>
</evidence>
<dbReference type="Gene3D" id="2.130.10.10">
    <property type="entry name" value="YVTN repeat-like/Quinoprotein amine dehydrogenase"/>
    <property type="match status" value="1"/>
</dbReference>
<feature type="region of interest" description="Disordered" evidence="10">
    <location>
        <begin position="1062"/>
        <end position="1081"/>
    </location>
</feature>
<dbReference type="PANTHER" id="PTHR43253">
    <property type="entry name" value="TRICORN PROTEASE HOMOLOG 2-RELATED"/>
    <property type="match status" value="1"/>
</dbReference>
<dbReference type="Proteomes" id="UP000239522">
    <property type="component" value="Unassembled WGS sequence"/>
</dbReference>
<dbReference type="InterPro" id="IPR012393">
    <property type="entry name" value="Tricorn_protease"/>
</dbReference>
<gene>
    <name evidence="12" type="ORF">BST83_08755</name>
</gene>
<dbReference type="OrthoDB" id="9815657at2"/>
<dbReference type="Pfam" id="PF26550">
    <property type="entry name" value="Tricorn_2nd"/>
    <property type="match status" value="1"/>
</dbReference>
<evidence type="ECO:0000313" key="13">
    <source>
        <dbReference type="Proteomes" id="UP000239522"/>
    </source>
</evidence>
<dbReference type="Pfam" id="PF14685">
    <property type="entry name" value="PDZ_Tricorn"/>
    <property type="match status" value="1"/>
</dbReference>
<dbReference type="InterPro" id="IPR015943">
    <property type="entry name" value="WD40/YVTN_repeat-like_dom_sf"/>
</dbReference>
<dbReference type="SUPFAM" id="SSF69304">
    <property type="entry name" value="Tricorn protease N-terminal domain"/>
    <property type="match status" value="1"/>
</dbReference>
<dbReference type="Gene3D" id="3.90.226.10">
    <property type="entry name" value="2-enoyl-CoA Hydratase, Chain A, domain 1"/>
    <property type="match status" value="1"/>
</dbReference>
<evidence type="ECO:0000256" key="10">
    <source>
        <dbReference type="SAM" id="MobiDB-lite"/>
    </source>
</evidence>
<reference evidence="12 13" key="1">
    <citation type="submission" date="2016-11" db="EMBL/GenBank/DDBJ databases">
        <title>Trade-off between light-utilization and light-protection in marine flavobacteria.</title>
        <authorList>
            <person name="Kumagai Y."/>
        </authorList>
    </citation>
    <scope>NUCLEOTIDE SEQUENCE [LARGE SCALE GENOMIC DNA]</scope>
    <source>
        <strain evidence="12 13">ATCC 700397</strain>
    </source>
</reference>
<dbReference type="EMBL" id="MQUA01000013">
    <property type="protein sequence ID" value="PQB07231.1"/>
    <property type="molecule type" value="Genomic_DNA"/>
</dbReference>
<dbReference type="InterPro" id="IPR028204">
    <property type="entry name" value="Tricorn_C1"/>
</dbReference>
<evidence type="ECO:0000256" key="9">
    <source>
        <dbReference type="PIRSR" id="PIRSR036421-3"/>
    </source>
</evidence>
<dbReference type="Pfam" id="PF14684">
    <property type="entry name" value="Tricorn_C1"/>
    <property type="match status" value="1"/>
</dbReference>
<feature type="site" description="Transition state stabilizer; via amide nitrogen" evidence="9">
    <location>
        <position position="966"/>
    </location>
</feature>
<protein>
    <recommendedName>
        <fullName evidence="7">Tricorn protease homolog</fullName>
        <ecNumber evidence="7">3.4.21.-</ecNumber>
    </recommendedName>
</protein>
<feature type="domain" description="Tail specific protease" evidence="11">
    <location>
        <begin position="851"/>
        <end position="1033"/>
    </location>
</feature>
<dbReference type="EC" id="3.4.21.-" evidence="7"/>
<dbReference type="Pfam" id="PF03572">
    <property type="entry name" value="Peptidase_S41"/>
    <property type="match status" value="1"/>
</dbReference>
<dbReference type="PIRSF" id="PIRSF036421">
    <property type="entry name" value="Tricorn_protease"/>
    <property type="match status" value="1"/>
</dbReference>
<evidence type="ECO:0000256" key="6">
    <source>
        <dbReference type="ARBA" id="ARBA00022825"/>
    </source>
</evidence>
<comment type="function">
    <text evidence="7">Degrades oligopeptides.</text>
</comment>
<feature type="active site" description="Nucleophile" evidence="8">
    <location>
        <position position="965"/>
    </location>
</feature>
<comment type="similarity">
    <text evidence="2 7">Belongs to the peptidase S41B family.</text>
</comment>
<dbReference type="PANTHER" id="PTHR43253:SF1">
    <property type="entry name" value="TRICORN PROTEASE HOMOLOG 2-RELATED"/>
    <property type="match status" value="1"/>
</dbReference>
<sequence length="1081" mass="122190">MITKPNISIQKLLYLFIFTFLLSPTTYSQGFEGYYRYPDVHNNTVVFSAEGDLWTVSISGGLARRLTTHLEEERFPFISPDGKTVLFSANYEGPMEIYTIPINGGLTTRWTYESDASVATTWAPNGDIVYATWAYNKKPDDQLVKINTASKVKSFIPLDQASEASFNKDGKTVYFVRPAFHGNVTKRYKGGTARQIWRFTEGDKEAVKLTTAYVGESHHPMWYQNKIYFITDRDGMMNVWSMNEDGSELTQITKHDKFDVRYANISNGNIVYQLGADLWLHNLASNTGNKIDIKLVSDHEQLREKWDENPSEYISNVNTNKDGSKIVITARGKVFVVPVETGRTISFSDKSNVRYRDAAFSSDGKEIITLSDESGEFEFITMSADGMGDSKSITKDGTILRYEGNPSPDGKFMAYSDLNEHLFILNIATGKSAKISTNQEGIRDYSWSPDSKWLSFVQVAENTMAQIKIYNVESKKSFDLTTDRANSTSPAWSIDGTFLYFISDRSFTTIVDGPWGTRQPEPYFDASEKIYHVALQKGTRSPFRPNDELYTKEECKDCDKKEVTVLIDAEGIKERIIEVPVSPGNYRSLTLNKTALYVLSSETGLNAKTHLSVIKIANKDISITTILEDVKNYKLTTDGEKILISKGKGFYMAKAATEKITVSDKNSIDLSGWKFAINPIEDWQQIFTDAWRMERDYFYDKNMHGVDWDAMHAKYLPLISRITTRDELSDLIGSFVGELSALHTNVGGGDLRSDPKNIPVANLGAVLVRDEANAGFKIEYIYKVDPDYPDEKSPLDDPYLDVKEGDIITHVNGKNALSALDIGELIRNQVGKQVRLSIKSGKTSKDIIVIPIANSFKLRYGDWEYGNRLHVEKESDDAIGYLHLRAMGEDDINQFYREFYPVFNRQGLIIDVRYNWGGNIDSFILEKLLRKAWMYWKGRSGQQYANMPYAFTGHIVILVNENTYSDGEAFADGFKRLNLGTAIGTRTWGGEIWLNSANTLSDNGLARAPMFGVYGDGKWRIEGHGFEPDIVIDNLPHETFNGKDAQLEKAINLLKKLIKDDPREVPGVPEYPNKSFKNNKK</sequence>
<evidence type="ECO:0000256" key="3">
    <source>
        <dbReference type="ARBA" id="ARBA00022490"/>
    </source>
</evidence>
<keyword evidence="4 7" id="KW-0645">Protease</keyword>
<evidence type="ECO:0000256" key="8">
    <source>
        <dbReference type="PIRSR" id="PIRSR036421-1"/>
    </source>
</evidence>
<evidence type="ECO:0000256" key="2">
    <source>
        <dbReference type="ARBA" id="ARBA00008524"/>
    </source>
</evidence>
<name>A0A2S7KX66_9FLAO</name>
<feature type="active site" description="Charge relay system" evidence="8">
    <location>
        <position position="743"/>
    </location>
</feature>
<dbReference type="Pfam" id="PF26549">
    <property type="entry name" value="Tricorn_N"/>
    <property type="match status" value="1"/>
</dbReference>
<dbReference type="AlphaFoldDB" id="A0A2S7KX66"/>
<dbReference type="GO" id="GO:0005737">
    <property type="term" value="C:cytoplasm"/>
    <property type="evidence" value="ECO:0007669"/>
    <property type="project" value="UniProtKB-SubCell"/>
</dbReference>
<keyword evidence="3 7" id="KW-0963">Cytoplasm</keyword>
<dbReference type="InterPro" id="IPR005151">
    <property type="entry name" value="Tail-specific_protease"/>
</dbReference>
<evidence type="ECO:0000256" key="4">
    <source>
        <dbReference type="ARBA" id="ARBA00022670"/>
    </source>
</evidence>
<dbReference type="CDD" id="cd07562">
    <property type="entry name" value="Peptidase_S41_TRI"/>
    <property type="match status" value="1"/>
</dbReference>
<keyword evidence="6 7" id="KW-0720">Serine protease</keyword>
<dbReference type="InterPro" id="IPR029414">
    <property type="entry name" value="Tricorn_PDZ"/>
</dbReference>
<keyword evidence="5 7" id="KW-0378">Hydrolase</keyword>
<dbReference type="Gene3D" id="2.30.42.10">
    <property type="match status" value="1"/>
</dbReference>
<dbReference type="GO" id="GO:0006508">
    <property type="term" value="P:proteolysis"/>
    <property type="evidence" value="ECO:0007669"/>
    <property type="project" value="UniProtKB-UniRule"/>
</dbReference>
<dbReference type="InterPro" id="IPR036034">
    <property type="entry name" value="PDZ_sf"/>
</dbReference>
<dbReference type="Gene3D" id="3.30.750.44">
    <property type="match status" value="1"/>
</dbReference>
<evidence type="ECO:0000313" key="12">
    <source>
        <dbReference type="EMBL" id="PQB07231.1"/>
    </source>
</evidence>
<keyword evidence="13" id="KW-1185">Reference proteome</keyword>
<dbReference type="GO" id="GO:0008236">
    <property type="term" value="F:serine-type peptidase activity"/>
    <property type="evidence" value="ECO:0007669"/>
    <property type="project" value="UniProtKB-UniRule"/>
</dbReference>
<organism evidence="12 13">
    <name type="scientific">Polaribacter filamentus</name>
    <dbReference type="NCBI Taxonomy" id="53483"/>
    <lineage>
        <taxon>Bacteria</taxon>
        <taxon>Pseudomonadati</taxon>
        <taxon>Bacteroidota</taxon>
        <taxon>Flavobacteriia</taxon>
        <taxon>Flavobacteriales</taxon>
        <taxon>Flavobacteriaceae</taxon>
    </lineage>
</organism>
<dbReference type="SMART" id="SM00245">
    <property type="entry name" value="TSPc"/>
    <property type="match status" value="1"/>
</dbReference>
<dbReference type="SUPFAM" id="SSF82171">
    <property type="entry name" value="DPP6 N-terminal domain-like"/>
    <property type="match status" value="1"/>
</dbReference>
<evidence type="ECO:0000259" key="11">
    <source>
        <dbReference type="SMART" id="SM00245"/>
    </source>
</evidence>
<comment type="subcellular location">
    <subcellularLocation>
        <location evidence="1 7">Cytoplasm</location>
    </subcellularLocation>
</comment>
<dbReference type="RefSeq" id="WP_104809466.1">
    <property type="nucleotide sequence ID" value="NZ_MQUA01000013.1"/>
</dbReference>
<evidence type="ECO:0000256" key="7">
    <source>
        <dbReference type="PIRNR" id="PIRNR036421"/>
    </source>
</evidence>